<accession>A0A1H3MX57</accession>
<reference evidence="1 2" key="1">
    <citation type="submission" date="2016-10" db="EMBL/GenBank/DDBJ databases">
        <authorList>
            <person name="de Groot N.N."/>
        </authorList>
    </citation>
    <scope>NUCLEOTIDE SEQUENCE [LARGE SCALE GENOMIC DNA]</scope>
    <source>
        <strain evidence="1 2">DSM 14045</strain>
    </source>
</reference>
<protein>
    <submittedName>
        <fullName evidence="1">RloB-like protein</fullName>
    </submittedName>
</protein>
<dbReference type="AlphaFoldDB" id="A0A1H3MX57"/>
<dbReference type="OrthoDB" id="1366690at2"/>
<name>A0A1H3MX57_9FIRM</name>
<dbReference type="InterPro" id="IPR025591">
    <property type="entry name" value="RloB"/>
</dbReference>
<keyword evidence="2" id="KW-1185">Reference proteome</keyword>
<dbReference type="STRING" id="1122142.SAMN02910414_02429"/>
<sequence>MSRKERSIKKVFKVFCEGDTEYNYFDNIRTTKNISLAIRPVNMGGGGYANFISKLKCDSNSNCIAKFIVVDGDRAQTDSSEQKKLDELIQYCRMQNNSKRIPHLLIVDFPDFEYVACLHFENYNGKNSEQFITGELKYKSISDFKSDKKVLINIEKKRGSFNNLLKAINRNNVIVNNKISVKKKIYEITVEKTEYYSQNIGKKGTNINDFFDVLDKLGILI</sequence>
<dbReference type="EMBL" id="FNPG01000042">
    <property type="protein sequence ID" value="SDY81166.1"/>
    <property type="molecule type" value="Genomic_DNA"/>
</dbReference>
<gene>
    <name evidence="1" type="ORF">SAMN02910414_02429</name>
</gene>
<evidence type="ECO:0000313" key="2">
    <source>
        <dbReference type="Proteomes" id="UP000183918"/>
    </source>
</evidence>
<dbReference type="RefSeq" id="WP_074719220.1">
    <property type="nucleotide sequence ID" value="NZ_FNPG01000042.1"/>
</dbReference>
<evidence type="ECO:0000313" key="1">
    <source>
        <dbReference type="EMBL" id="SDY81166.1"/>
    </source>
</evidence>
<dbReference type="Proteomes" id="UP000183918">
    <property type="component" value="Unassembled WGS sequence"/>
</dbReference>
<dbReference type="Pfam" id="PF13707">
    <property type="entry name" value="RloB"/>
    <property type="match status" value="1"/>
</dbReference>
<proteinExistence type="predicted"/>
<organism evidence="1 2">
    <name type="scientific">Lachnobacterium bovis DSM 14045</name>
    <dbReference type="NCBI Taxonomy" id="1122142"/>
    <lineage>
        <taxon>Bacteria</taxon>
        <taxon>Bacillati</taxon>
        <taxon>Bacillota</taxon>
        <taxon>Clostridia</taxon>
        <taxon>Lachnospirales</taxon>
        <taxon>Lachnospiraceae</taxon>
        <taxon>Lachnobacterium</taxon>
    </lineage>
</organism>